<name>A0A1G5BBB0_9RHOB</name>
<protein>
    <submittedName>
        <fullName evidence="2">Uncharacterized protein</fullName>
    </submittedName>
</protein>
<organism evidence="2 3">
    <name type="scientific">Paracoccus tibetensis</name>
    <dbReference type="NCBI Taxonomy" id="336292"/>
    <lineage>
        <taxon>Bacteria</taxon>
        <taxon>Pseudomonadati</taxon>
        <taxon>Pseudomonadota</taxon>
        <taxon>Alphaproteobacteria</taxon>
        <taxon>Rhodobacterales</taxon>
        <taxon>Paracoccaceae</taxon>
        <taxon>Paracoccus</taxon>
    </lineage>
</organism>
<gene>
    <name evidence="2" type="ORF">SAMN05660710_00072</name>
</gene>
<dbReference type="RefSeq" id="WP_090739541.1">
    <property type="nucleotide sequence ID" value="NZ_FMVT01000001.1"/>
</dbReference>
<proteinExistence type="predicted"/>
<dbReference type="EMBL" id="FMVT01000001">
    <property type="protein sequence ID" value="SCX87413.1"/>
    <property type="molecule type" value="Genomic_DNA"/>
</dbReference>
<dbReference type="AlphaFoldDB" id="A0A1G5BBB0"/>
<accession>A0A1G5BBB0</accession>
<reference evidence="2 3" key="1">
    <citation type="submission" date="2016-10" db="EMBL/GenBank/DDBJ databases">
        <authorList>
            <person name="de Groot N.N."/>
        </authorList>
    </citation>
    <scope>NUCLEOTIDE SEQUENCE [LARGE SCALE GENOMIC DNA]</scope>
    <source>
        <strain evidence="2 3">CGMCC 1.8925</strain>
    </source>
</reference>
<evidence type="ECO:0000313" key="2">
    <source>
        <dbReference type="EMBL" id="SCX87413.1"/>
    </source>
</evidence>
<sequence length="331" mass="35005">MGTEYNAFTDTFSNASFSNGPAKAAPTYEVGSGGRELTFRTDNRTGQQIGTLTHDGGGEVRSSDFARGAGIERSILSPTGSPVMNRSYQPSDTVEVGGQRMALSMAANLGFVRMDGQGGYSFSGNGDEARASGAADEGQPQGQQDDAPASDTFRASDEAETALTSLTQTLPHDAQMAALNVMVETGDISQEMVTRMAERSGQDPAALAQQIEQTRAGFYDAVMSRMGGLGVHDDELFGQFVEGDPALTRQMQQAVRDMMVQNDASGFDGLAQKFTAALDRIDPDAVMDALDASGIKHRRGDGGTILMTLPGTGEVSYREAVRMGLVKVSRA</sequence>
<evidence type="ECO:0000256" key="1">
    <source>
        <dbReference type="SAM" id="MobiDB-lite"/>
    </source>
</evidence>
<dbReference type="Proteomes" id="UP000199502">
    <property type="component" value="Unassembled WGS sequence"/>
</dbReference>
<evidence type="ECO:0000313" key="3">
    <source>
        <dbReference type="Proteomes" id="UP000199502"/>
    </source>
</evidence>
<feature type="region of interest" description="Disordered" evidence="1">
    <location>
        <begin position="122"/>
        <end position="158"/>
    </location>
</feature>
<keyword evidence="3" id="KW-1185">Reference proteome</keyword>
<dbReference type="OrthoDB" id="7769367at2"/>